<evidence type="ECO:0000313" key="1">
    <source>
        <dbReference type="EMBL" id="RPE09037.1"/>
    </source>
</evidence>
<organism evidence="1 2">
    <name type="scientific">Chitinophaga lutea</name>
    <dbReference type="NCBI Taxonomy" id="2488634"/>
    <lineage>
        <taxon>Bacteria</taxon>
        <taxon>Pseudomonadati</taxon>
        <taxon>Bacteroidota</taxon>
        <taxon>Chitinophagia</taxon>
        <taxon>Chitinophagales</taxon>
        <taxon>Chitinophagaceae</taxon>
        <taxon>Chitinophaga</taxon>
    </lineage>
</organism>
<reference evidence="1 2" key="1">
    <citation type="submission" date="2018-11" db="EMBL/GenBank/DDBJ databases">
        <title>Chitinophaga lutea sp.nov., isolate from arsenic contaminated soil.</title>
        <authorList>
            <person name="Zong Y."/>
        </authorList>
    </citation>
    <scope>NUCLEOTIDE SEQUENCE [LARGE SCALE GENOMIC DNA]</scope>
    <source>
        <strain evidence="1 2">ZY74</strain>
    </source>
</reference>
<dbReference type="Proteomes" id="UP000278351">
    <property type="component" value="Unassembled WGS sequence"/>
</dbReference>
<dbReference type="RefSeq" id="WP_123848039.1">
    <property type="nucleotide sequence ID" value="NZ_RPDH01000002.1"/>
</dbReference>
<accession>A0A3N4PY87</accession>
<proteinExistence type="predicted"/>
<dbReference type="EMBL" id="RPDH01000002">
    <property type="protein sequence ID" value="RPE09037.1"/>
    <property type="molecule type" value="Genomic_DNA"/>
</dbReference>
<keyword evidence="2" id="KW-1185">Reference proteome</keyword>
<name>A0A3N4PY87_9BACT</name>
<dbReference type="OrthoDB" id="982425at2"/>
<protein>
    <submittedName>
        <fullName evidence="1">Uncharacterized protein</fullName>
    </submittedName>
</protein>
<dbReference type="AlphaFoldDB" id="A0A3N4PY87"/>
<sequence>MLQSKFIADILELLLDGDDAGILKRQVPYLSDAEYDYTISGVFVSFSHAAGIEQHRLDTGRLVLDGVTIESDIIPSGATATLFIKDGLIDFLEIWSHADTYPGNVLKTYTLTQVWKGSKGRKLTVGYT</sequence>
<gene>
    <name evidence="1" type="ORF">EGT74_18695</name>
</gene>
<evidence type="ECO:0000313" key="2">
    <source>
        <dbReference type="Proteomes" id="UP000278351"/>
    </source>
</evidence>
<comment type="caution">
    <text evidence="1">The sequence shown here is derived from an EMBL/GenBank/DDBJ whole genome shotgun (WGS) entry which is preliminary data.</text>
</comment>